<dbReference type="EMBL" id="JBBHLL010000597">
    <property type="protein sequence ID" value="KAK7799668.1"/>
    <property type="molecule type" value="Genomic_DNA"/>
</dbReference>
<gene>
    <name evidence="1" type="ORF">U0070_005421</name>
</gene>
<reference evidence="1 2" key="1">
    <citation type="journal article" date="2023" name="bioRxiv">
        <title>Conserved and derived expression patterns and positive selection on dental genes reveal complex evolutionary context of ever-growing rodent molars.</title>
        <authorList>
            <person name="Calamari Z.T."/>
            <person name="Song A."/>
            <person name="Cohen E."/>
            <person name="Akter M."/>
            <person name="Roy R.D."/>
            <person name="Hallikas O."/>
            <person name="Christensen M.M."/>
            <person name="Li P."/>
            <person name="Marangoni P."/>
            <person name="Jernvall J."/>
            <person name="Klein O.D."/>
        </authorList>
    </citation>
    <scope>NUCLEOTIDE SEQUENCE [LARGE SCALE GENOMIC DNA]</scope>
    <source>
        <strain evidence="1">V071</strain>
    </source>
</reference>
<dbReference type="Gene3D" id="3.30.1330.30">
    <property type="match status" value="1"/>
</dbReference>
<evidence type="ECO:0008006" key="3">
    <source>
        <dbReference type="Google" id="ProtNLM"/>
    </source>
</evidence>
<dbReference type="Proteomes" id="UP001488838">
    <property type="component" value="Unassembled WGS sequence"/>
</dbReference>
<dbReference type="InterPro" id="IPR029064">
    <property type="entry name" value="Ribosomal_eL30-like_sf"/>
</dbReference>
<dbReference type="AlphaFoldDB" id="A0AAW0HAI3"/>
<comment type="caution">
    <text evidence="1">The sequence shown here is derived from an EMBL/GenBank/DDBJ whole genome shotgun (WGS) entry which is preliminary data.</text>
</comment>
<evidence type="ECO:0000313" key="1">
    <source>
        <dbReference type="EMBL" id="KAK7799668.1"/>
    </source>
</evidence>
<name>A0AAW0HAI3_MYOGA</name>
<sequence>MVIAYDADPIELVVFLAWSVSEEGVPSASSRGRPGWDDWSTGRPAALLPSQRLTRKTRVWLAKLVETIRTNYKGRYDEIHHHWGGNVLGPTSVAQNAKLKKAKVKELATKVG</sequence>
<evidence type="ECO:0000313" key="2">
    <source>
        <dbReference type="Proteomes" id="UP001488838"/>
    </source>
</evidence>
<proteinExistence type="predicted"/>
<accession>A0AAW0HAI3</accession>
<organism evidence="1 2">
    <name type="scientific">Myodes glareolus</name>
    <name type="common">Bank vole</name>
    <name type="synonym">Clethrionomys glareolus</name>
    <dbReference type="NCBI Taxonomy" id="447135"/>
    <lineage>
        <taxon>Eukaryota</taxon>
        <taxon>Metazoa</taxon>
        <taxon>Chordata</taxon>
        <taxon>Craniata</taxon>
        <taxon>Vertebrata</taxon>
        <taxon>Euteleostomi</taxon>
        <taxon>Mammalia</taxon>
        <taxon>Eutheria</taxon>
        <taxon>Euarchontoglires</taxon>
        <taxon>Glires</taxon>
        <taxon>Rodentia</taxon>
        <taxon>Myomorpha</taxon>
        <taxon>Muroidea</taxon>
        <taxon>Cricetidae</taxon>
        <taxon>Arvicolinae</taxon>
        <taxon>Myodes</taxon>
    </lineage>
</organism>
<keyword evidence="2" id="KW-1185">Reference proteome</keyword>
<protein>
    <recommendedName>
        <fullName evidence="3">60S ribosomal protein L7a</fullName>
    </recommendedName>
</protein>